<feature type="compositionally biased region" description="Acidic residues" evidence="1">
    <location>
        <begin position="43"/>
        <end position="53"/>
    </location>
</feature>
<keyword evidence="3" id="KW-1185">Reference proteome</keyword>
<evidence type="ECO:0000313" key="3">
    <source>
        <dbReference type="Proteomes" id="UP000673691"/>
    </source>
</evidence>
<feature type="compositionally biased region" description="Basic and acidic residues" evidence="1">
    <location>
        <begin position="54"/>
        <end position="64"/>
    </location>
</feature>
<accession>A0A8H8DHT3</accession>
<feature type="region of interest" description="Disordered" evidence="1">
    <location>
        <begin position="1"/>
        <end position="135"/>
    </location>
</feature>
<evidence type="ECO:0000256" key="1">
    <source>
        <dbReference type="SAM" id="MobiDB-lite"/>
    </source>
</evidence>
<feature type="compositionally biased region" description="Basic and acidic residues" evidence="1">
    <location>
        <begin position="23"/>
        <end position="35"/>
    </location>
</feature>
<feature type="non-terminal residue" evidence="2">
    <location>
        <position position="210"/>
    </location>
</feature>
<sequence>MADDRAAACNVPEDEAALPAKRPKTENHEVGREQGEAYNCCGDGDDAKDEEPELVPRPKADKGKTAALRSPEPTYLLDSDPDYDEDNDSDWHDQGLDGEDDYDTASGATGERASTDGNDDGDDDDDDDTDAPLRAALHEKLEALESGHACVSDLPLADEEPTAQSARGLPRYALQDEAVSEGILYELVRRLLVRFLRRRRRLEHVANVDD</sequence>
<protein>
    <submittedName>
        <fullName evidence="2">Uncharacterized protein</fullName>
    </submittedName>
</protein>
<feature type="compositionally biased region" description="Acidic residues" evidence="1">
    <location>
        <begin position="117"/>
        <end position="130"/>
    </location>
</feature>
<dbReference type="Proteomes" id="UP000673691">
    <property type="component" value="Unassembled WGS sequence"/>
</dbReference>
<dbReference type="EMBL" id="JAEFCI010007802">
    <property type="protein sequence ID" value="KAG5458855.1"/>
    <property type="molecule type" value="Genomic_DNA"/>
</dbReference>
<evidence type="ECO:0000313" key="2">
    <source>
        <dbReference type="EMBL" id="KAG5458855.1"/>
    </source>
</evidence>
<reference evidence="2 3" key="1">
    <citation type="journal article" name="Sci. Rep.">
        <title>Genome-scale phylogenetic analyses confirm Olpidium as the closest living zoosporic fungus to the non-flagellated, terrestrial fungi.</title>
        <authorList>
            <person name="Chang Y."/>
            <person name="Rochon D."/>
            <person name="Sekimoto S."/>
            <person name="Wang Y."/>
            <person name="Chovatia M."/>
            <person name="Sandor L."/>
            <person name="Salamov A."/>
            <person name="Grigoriev I.V."/>
            <person name="Stajich J.E."/>
            <person name="Spatafora J.W."/>
        </authorList>
    </citation>
    <scope>NUCLEOTIDE SEQUENCE [LARGE SCALE GENOMIC DNA]</scope>
    <source>
        <strain evidence="2">S191</strain>
    </source>
</reference>
<organism evidence="2 3">
    <name type="scientific">Olpidium bornovanus</name>
    <dbReference type="NCBI Taxonomy" id="278681"/>
    <lineage>
        <taxon>Eukaryota</taxon>
        <taxon>Fungi</taxon>
        <taxon>Fungi incertae sedis</taxon>
        <taxon>Olpidiomycota</taxon>
        <taxon>Olpidiomycotina</taxon>
        <taxon>Olpidiomycetes</taxon>
        <taxon>Olpidiales</taxon>
        <taxon>Olpidiaceae</taxon>
        <taxon>Olpidium</taxon>
    </lineage>
</organism>
<name>A0A8H8DHT3_9FUNG</name>
<feature type="compositionally biased region" description="Acidic residues" evidence="1">
    <location>
        <begin position="79"/>
        <end position="88"/>
    </location>
</feature>
<dbReference type="AlphaFoldDB" id="A0A8H8DHT3"/>
<comment type="caution">
    <text evidence="2">The sequence shown here is derived from an EMBL/GenBank/DDBJ whole genome shotgun (WGS) entry which is preliminary data.</text>
</comment>
<proteinExistence type="predicted"/>
<gene>
    <name evidence="2" type="ORF">BJ554DRAFT_844</name>
</gene>